<protein>
    <submittedName>
        <fullName evidence="5">Protein fem-1</fullName>
    </submittedName>
</protein>
<dbReference type="InterPro" id="IPR050663">
    <property type="entry name" value="Ankyrin-SOCS_Box"/>
</dbReference>
<dbReference type="PANTHER" id="PTHR24193">
    <property type="entry name" value="ANKYRIN REPEAT PROTEIN"/>
    <property type="match status" value="1"/>
</dbReference>
<dbReference type="GO" id="GO:0000976">
    <property type="term" value="F:transcription cis-regulatory region binding"/>
    <property type="evidence" value="ECO:0007669"/>
    <property type="project" value="TreeGrafter"/>
</dbReference>
<feature type="repeat" description="ANK" evidence="3">
    <location>
        <begin position="90"/>
        <end position="123"/>
    </location>
</feature>
<dbReference type="Gene3D" id="1.25.40.20">
    <property type="entry name" value="Ankyrin repeat-containing domain"/>
    <property type="match status" value="3"/>
</dbReference>
<dbReference type="GO" id="GO:0005634">
    <property type="term" value="C:nucleus"/>
    <property type="evidence" value="ECO:0007669"/>
    <property type="project" value="TreeGrafter"/>
</dbReference>
<dbReference type="InterPro" id="IPR000210">
    <property type="entry name" value="BTB/POZ_dom"/>
</dbReference>
<dbReference type="CDD" id="cd18186">
    <property type="entry name" value="BTB_POZ_ZBTB_KLHL-like"/>
    <property type="match status" value="1"/>
</dbReference>
<feature type="repeat" description="ANK" evidence="3">
    <location>
        <begin position="191"/>
        <end position="224"/>
    </location>
</feature>
<dbReference type="Pfam" id="PF12796">
    <property type="entry name" value="Ank_2"/>
    <property type="match status" value="2"/>
</dbReference>
<feature type="repeat" description="ANK" evidence="3">
    <location>
        <begin position="57"/>
        <end position="89"/>
    </location>
</feature>
<dbReference type="PROSITE" id="PS50088">
    <property type="entry name" value="ANK_REPEAT"/>
    <property type="match status" value="6"/>
</dbReference>
<gene>
    <name evidence="5" type="ORF">M0811_12424</name>
</gene>
<dbReference type="InterPro" id="IPR011333">
    <property type="entry name" value="SKP1/BTB/POZ_sf"/>
</dbReference>
<evidence type="ECO:0000256" key="2">
    <source>
        <dbReference type="ARBA" id="ARBA00023043"/>
    </source>
</evidence>
<dbReference type="GO" id="GO:0045944">
    <property type="term" value="P:positive regulation of transcription by RNA polymerase II"/>
    <property type="evidence" value="ECO:0007669"/>
    <property type="project" value="TreeGrafter"/>
</dbReference>
<dbReference type="SUPFAM" id="SSF48403">
    <property type="entry name" value="Ankyrin repeat"/>
    <property type="match status" value="1"/>
</dbReference>
<evidence type="ECO:0000259" key="4">
    <source>
        <dbReference type="PROSITE" id="PS50097"/>
    </source>
</evidence>
<dbReference type="Gene3D" id="3.30.710.10">
    <property type="entry name" value="Potassium Channel Kv1.1, Chain A"/>
    <property type="match status" value="2"/>
</dbReference>
<dbReference type="PRINTS" id="PR01415">
    <property type="entry name" value="ANKYRIN"/>
</dbReference>
<keyword evidence="6" id="KW-1185">Reference proteome</keyword>
<dbReference type="OrthoDB" id="366390at2759"/>
<reference evidence="5" key="1">
    <citation type="submission" date="2022-10" db="EMBL/GenBank/DDBJ databases">
        <title>Novel sulphate-reducing endosymbionts in the free-living metamonad Anaeramoeba.</title>
        <authorList>
            <person name="Jerlstrom-Hultqvist J."/>
            <person name="Cepicka I."/>
            <person name="Gallot-Lavallee L."/>
            <person name="Salas-Leiva D."/>
            <person name="Curtis B.A."/>
            <person name="Zahonova K."/>
            <person name="Pipaliya S."/>
            <person name="Dacks J."/>
            <person name="Roger A.J."/>
        </authorList>
    </citation>
    <scope>NUCLEOTIDE SEQUENCE</scope>
    <source>
        <strain evidence="5">BMAN</strain>
    </source>
</reference>
<evidence type="ECO:0000313" key="6">
    <source>
        <dbReference type="Proteomes" id="UP001149090"/>
    </source>
</evidence>
<evidence type="ECO:0000313" key="5">
    <source>
        <dbReference type="EMBL" id="KAJ5068312.1"/>
    </source>
</evidence>
<dbReference type="SUPFAM" id="SSF54695">
    <property type="entry name" value="POZ domain"/>
    <property type="match status" value="1"/>
</dbReference>
<comment type="caution">
    <text evidence="5">The sequence shown here is derived from an EMBL/GenBank/DDBJ whole genome shotgun (WGS) entry which is preliminary data.</text>
</comment>
<feature type="repeat" description="ANK" evidence="3">
    <location>
        <begin position="24"/>
        <end position="56"/>
    </location>
</feature>
<dbReference type="Proteomes" id="UP001149090">
    <property type="component" value="Unassembled WGS sequence"/>
</dbReference>
<feature type="domain" description="BTB" evidence="4">
    <location>
        <begin position="431"/>
        <end position="497"/>
    </location>
</feature>
<dbReference type="Pfam" id="PF00023">
    <property type="entry name" value="Ank"/>
    <property type="match status" value="2"/>
</dbReference>
<accession>A0A9Q0L8J1</accession>
<name>A0A9Q0L8J1_ANAIG</name>
<keyword evidence="1" id="KW-0677">Repeat</keyword>
<feature type="repeat" description="ANK" evidence="3">
    <location>
        <begin position="158"/>
        <end position="190"/>
    </location>
</feature>
<proteinExistence type="predicted"/>
<keyword evidence="2 3" id="KW-0040">ANK repeat</keyword>
<dbReference type="SMART" id="SM00225">
    <property type="entry name" value="BTB"/>
    <property type="match status" value="1"/>
</dbReference>
<dbReference type="AlphaFoldDB" id="A0A9Q0L8J1"/>
<dbReference type="SMART" id="SM00248">
    <property type="entry name" value="ANK"/>
    <property type="match status" value="7"/>
</dbReference>
<organism evidence="5 6">
    <name type="scientific">Anaeramoeba ignava</name>
    <name type="common">Anaerobic marine amoeba</name>
    <dbReference type="NCBI Taxonomy" id="1746090"/>
    <lineage>
        <taxon>Eukaryota</taxon>
        <taxon>Metamonada</taxon>
        <taxon>Anaeramoebidae</taxon>
        <taxon>Anaeramoeba</taxon>
    </lineage>
</organism>
<dbReference type="EMBL" id="JAPDFW010000117">
    <property type="protein sequence ID" value="KAJ5068312.1"/>
    <property type="molecule type" value="Genomic_DNA"/>
</dbReference>
<dbReference type="InterPro" id="IPR036770">
    <property type="entry name" value="Ankyrin_rpt-contain_sf"/>
</dbReference>
<sequence>MLNSLEVVKYLVDKGSYLYSVTFSNETTLHFACESNSLEIIQYIVSQGLEINSETLENETPLHLACLNNSLEVVKFLVENGANVNAENSENETPLHLACQQDDSIEMIKYLISKGADFEKKTNQNETLLHLVCAYQKSVEFIKYLIEKGADVNAKDQSNKTPLYYACNSNSFEIIKYLVEKGADINSRTILNETPLYSACKQLDTFEIVEYLVSKGADLNIKKENYISPLSIAIFDKKISLTQYLLMNDANILDLPHTLIQKEIVDLFPQIYSISEDMNKLFKSNEFSDLQIESNDLFKFNVHQLILLTRFNNDKSILQKFINNCKTKSKIEVENVLNFIYTGFPNFDLIQETLIEISKTNLKKPTLLFFNMKSDKITEEQKQRKERKKGYHLIKEFFKEIEIDSNWIKEKKGRKGIIKDLSKLYQENETKDFTIIVKEKGIKVHKLILIIRSELFKGMFLSVKDSSNQVHDYSGKSFETIQQLIYFLYHDEFEETKLTKENIHEFEDLKDYYQLNLNSIIDLILFNLIQKINF</sequence>
<dbReference type="PROSITE" id="PS50297">
    <property type="entry name" value="ANK_REP_REGION"/>
    <property type="match status" value="6"/>
</dbReference>
<dbReference type="InterPro" id="IPR002110">
    <property type="entry name" value="Ankyrin_rpt"/>
</dbReference>
<dbReference type="PROSITE" id="PS50097">
    <property type="entry name" value="BTB"/>
    <property type="match status" value="1"/>
</dbReference>
<evidence type="ECO:0000256" key="1">
    <source>
        <dbReference type="ARBA" id="ARBA00022737"/>
    </source>
</evidence>
<evidence type="ECO:0000256" key="3">
    <source>
        <dbReference type="PROSITE-ProRule" id="PRU00023"/>
    </source>
</evidence>
<dbReference type="Pfam" id="PF00651">
    <property type="entry name" value="BTB"/>
    <property type="match status" value="1"/>
</dbReference>
<feature type="repeat" description="ANK" evidence="3">
    <location>
        <begin position="124"/>
        <end position="157"/>
    </location>
</feature>
<dbReference type="PANTHER" id="PTHR24193:SF121">
    <property type="entry name" value="ADA2A-CONTAINING COMPLEX COMPONENT 3, ISOFORM D"/>
    <property type="match status" value="1"/>
</dbReference>